<evidence type="ECO:0000313" key="8">
    <source>
        <dbReference type="Proteomes" id="UP000030746"/>
    </source>
</evidence>
<dbReference type="GO" id="GO:0003755">
    <property type="term" value="F:peptidyl-prolyl cis-trans isomerase activity"/>
    <property type="evidence" value="ECO:0007669"/>
    <property type="project" value="UniProtKB-KW"/>
</dbReference>
<gene>
    <name evidence="7" type="ORF">LOTGIDRAFT_118738</name>
</gene>
<dbReference type="GO" id="GO:0016018">
    <property type="term" value="F:cyclosporin A binding"/>
    <property type="evidence" value="ECO:0007669"/>
    <property type="project" value="TreeGrafter"/>
</dbReference>
<feature type="compositionally biased region" description="Basic residues" evidence="5">
    <location>
        <begin position="324"/>
        <end position="335"/>
    </location>
</feature>
<dbReference type="SUPFAM" id="SSF50891">
    <property type="entry name" value="Cyclophilin-like"/>
    <property type="match status" value="1"/>
</dbReference>
<dbReference type="PRINTS" id="PR00153">
    <property type="entry name" value="CSAPPISMRASE"/>
</dbReference>
<evidence type="ECO:0000256" key="2">
    <source>
        <dbReference type="ARBA" id="ARBA00013194"/>
    </source>
</evidence>
<comment type="catalytic activity">
    <reaction evidence="1">
        <text>[protein]-peptidylproline (omega=180) = [protein]-peptidylproline (omega=0)</text>
        <dbReference type="Rhea" id="RHEA:16237"/>
        <dbReference type="Rhea" id="RHEA-COMP:10747"/>
        <dbReference type="Rhea" id="RHEA-COMP:10748"/>
        <dbReference type="ChEBI" id="CHEBI:83833"/>
        <dbReference type="ChEBI" id="CHEBI:83834"/>
        <dbReference type="EC" id="5.2.1.8"/>
    </reaction>
</comment>
<evidence type="ECO:0000313" key="7">
    <source>
        <dbReference type="EMBL" id="ESO94137.1"/>
    </source>
</evidence>
<feature type="compositionally biased region" description="Basic and acidic residues" evidence="5">
    <location>
        <begin position="240"/>
        <end position="259"/>
    </location>
</feature>
<dbReference type="CTD" id="20231656"/>
<dbReference type="InterPro" id="IPR029000">
    <property type="entry name" value="Cyclophilin-like_dom_sf"/>
</dbReference>
<dbReference type="GeneID" id="20231656"/>
<organism evidence="7 8">
    <name type="scientific">Lottia gigantea</name>
    <name type="common">Giant owl limpet</name>
    <dbReference type="NCBI Taxonomy" id="225164"/>
    <lineage>
        <taxon>Eukaryota</taxon>
        <taxon>Metazoa</taxon>
        <taxon>Spiralia</taxon>
        <taxon>Lophotrochozoa</taxon>
        <taxon>Mollusca</taxon>
        <taxon>Gastropoda</taxon>
        <taxon>Patellogastropoda</taxon>
        <taxon>Lottioidea</taxon>
        <taxon>Lottiidae</taxon>
        <taxon>Lottia</taxon>
    </lineage>
</organism>
<reference evidence="7 8" key="1">
    <citation type="journal article" date="2013" name="Nature">
        <title>Insights into bilaterian evolution from three spiralian genomes.</title>
        <authorList>
            <person name="Simakov O."/>
            <person name="Marletaz F."/>
            <person name="Cho S.J."/>
            <person name="Edsinger-Gonzales E."/>
            <person name="Havlak P."/>
            <person name="Hellsten U."/>
            <person name="Kuo D.H."/>
            <person name="Larsson T."/>
            <person name="Lv J."/>
            <person name="Arendt D."/>
            <person name="Savage R."/>
            <person name="Osoegawa K."/>
            <person name="de Jong P."/>
            <person name="Grimwood J."/>
            <person name="Chapman J.A."/>
            <person name="Shapiro H."/>
            <person name="Aerts A."/>
            <person name="Otillar R.P."/>
            <person name="Terry A.Y."/>
            <person name="Boore J.L."/>
            <person name="Grigoriev I.V."/>
            <person name="Lindberg D.R."/>
            <person name="Seaver E.C."/>
            <person name="Weisblat D.A."/>
            <person name="Putnam N.H."/>
            <person name="Rokhsar D.S."/>
        </authorList>
    </citation>
    <scope>NUCLEOTIDE SEQUENCE [LARGE SCALE GENOMIC DNA]</scope>
</reference>
<accession>V4ABF1</accession>
<dbReference type="STRING" id="225164.V4ABF1"/>
<feature type="compositionally biased region" description="Low complexity" evidence="5">
    <location>
        <begin position="200"/>
        <end position="212"/>
    </location>
</feature>
<dbReference type="EC" id="5.2.1.8" evidence="2"/>
<feature type="compositionally biased region" description="Polar residues" evidence="5">
    <location>
        <begin position="397"/>
        <end position="421"/>
    </location>
</feature>
<feature type="compositionally biased region" description="Basic residues" evidence="5">
    <location>
        <begin position="219"/>
        <end position="239"/>
    </location>
</feature>
<dbReference type="Gene3D" id="2.40.100.10">
    <property type="entry name" value="Cyclophilin-like"/>
    <property type="match status" value="1"/>
</dbReference>
<feature type="compositionally biased region" description="Basic and acidic residues" evidence="5">
    <location>
        <begin position="363"/>
        <end position="394"/>
    </location>
</feature>
<dbReference type="KEGG" id="lgi:LOTGIDRAFT_118738"/>
<dbReference type="HOGENOM" id="CLU_012062_33_2_1"/>
<keyword evidence="4" id="KW-0413">Isomerase</keyword>
<feature type="compositionally biased region" description="Basic residues" evidence="5">
    <location>
        <begin position="347"/>
        <end position="362"/>
    </location>
</feature>
<dbReference type="CDD" id="cd01926">
    <property type="entry name" value="cyclophilin_ABH_like"/>
    <property type="match status" value="1"/>
</dbReference>
<evidence type="ECO:0000259" key="6">
    <source>
        <dbReference type="PROSITE" id="PS50072"/>
    </source>
</evidence>
<evidence type="ECO:0000256" key="5">
    <source>
        <dbReference type="SAM" id="MobiDB-lite"/>
    </source>
</evidence>
<proteinExistence type="predicted"/>
<dbReference type="Proteomes" id="UP000030746">
    <property type="component" value="Unassembled WGS sequence"/>
</dbReference>
<keyword evidence="8" id="KW-1185">Reference proteome</keyword>
<dbReference type="AlphaFoldDB" id="V4ABF1"/>
<dbReference type="RefSeq" id="XP_009054986.1">
    <property type="nucleotide sequence ID" value="XM_009056738.1"/>
</dbReference>
<dbReference type="InterPro" id="IPR002130">
    <property type="entry name" value="Cyclophilin-type_PPIase_dom"/>
</dbReference>
<dbReference type="GO" id="GO:0005739">
    <property type="term" value="C:mitochondrion"/>
    <property type="evidence" value="ECO:0007669"/>
    <property type="project" value="TreeGrafter"/>
</dbReference>
<name>V4ABF1_LOTGI</name>
<evidence type="ECO:0000256" key="3">
    <source>
        <dbReference type="ARBA" id="ARBA00023110"/>
    </source>
</evidence>
<dbReference type="PROSITE" id="PS50072">
    <property type="entry name" value="CSA_PPIASE_2"/>
    <property type="match status" value="1"/>
</dbReference>
<protein>
    <recommendedName>
        <fullName evidence="2">peptidylprolyl isomerase</fullName>
        <ecNumber evidence="2">5.2.1.8</ecNumber>
    </recommendedName>
</protein>
<feature type="domain" description="PPIase cyclophilin-type" evidence="6">
    <location>
        <begin position="12"/>
        <end position="177"/>
    </location>
</feature>
<evidence type="ECO:0000256" key="4">
    <source>
        <dbReference type="ARBA" id="ARBA00023235"/>
    </source>
</evidence>
<feature type="region of interest" description="Disordered" evidence="5">
    <location>
        <begin position="192"/>
        <end position="421"/>
    </location>
</feature>
<dbReference type="Pfam" id="PF00160">
    <property type="entry name" value="Pro_isomerase"/>
    <property type="match status" value="1"/>
</dbReference>
<dbReference type="PANTHER" id="PTHR11071">
    <property type="entry name" value="PEPTIDYL-PROLYL CIS-TRANS ISOMERASE"/>
    <property type="match status" value="1"/>
</dbReference>
<evidence type="ECO:0000256" key="1">
    <source>
        <dbReference type="ARBA" id="ARBA00000971"/>
    </source>
</evidence>
<dbReference type="GO" id="GO:0006457">
    <property type="term" value="P:protein folding"/>
    <property type="evidence" value="ECO:0007669"/>
    <property type="project" value="TreeGrafter"/>
</dbReference>
<dbReference type="OMA" id="HWKKEES"/>
<dbReference type="FunFam" id="2.40.100.10:FF:000005">
    <property type="entry name" value="Peptidyl-prolyl cis-trans isomerase G"/>
    <property type="match status" value="1"/>
</dbReference>
<dbReference type="EMBL" id="KB201847">
    <property type="protein sequence ID" value="ESO94137.1"/>
    <property type="molecule type" value="Genomic_DNA"/>
</dbReference>
<sequence length="421" mass="47921">MTVGGKYRPRCFFDVELGGQPAGRIIFELFSDECPKTCENFRALCTGEKGVSEKSNKPLHYKGSPIHRIVKDFMIQGGDFTKGDGTGGESIYGGTFPDENFILKHDKEFLLSMANRGTNTNGSQFFILTKPAPHLDGIHVVFGQVIKGQEIVKTMEAQATDSKSRPTQDIKISNCGELVLQLKAKGMQFQPFSKEEGSGTEDSSSSSDTESSSAEDKNKKKRKKKHKKKDSKRKKKEKKANKEKEKLEKEEKQREKDKITTVFGDIRPDEIPDIPNNFLSRDRVKNPDDPNQENGRRSPPGYGQRRDIQPYSYRSRAHYSSTGRRIKGRGTMVRKTRNENNSLTRMKITRFHSRSRSRTPPHWRREESRLKPLDQVEKEKAEKERWTRGDKLEGPGENTQDARNMLSQRFESGQTQAAAEG</sequence>
<keyword evidence="3" id="KW-0697">Rotamase</keyword>
<dbReference type="PANTHER" id="PTHR11071:SF565">
    <property type="entry name" value="MOCA-CYP, ISOFORM A"/>
    <property type="match status" value="1"/>
</dbReference>
<dbReference type="OrthoDB" id="407558at2759"/>